<dbReference type="RefSeq" id="WP_179237865.1">
    <property type="nucleotide sequence ID" value="NZ_JACBNQ010000008.1"/>
</dbReference>
<dbReference type="EC" id="1.5.1.3" evidence="3"/>
<dbReference type="GO" id="GO:0046655">
    <property type="term" value="P:folic acid metabolic process"/>
    <property type="evidence" value="ECO:0007669"/>
    <property type="project" value="TreeGrafter"/>
</dbReference>
<dbReference type="GO" id="GO:0004146">
    <property type="term" value="F:dihydrofolate reductase activity"/>
    <property type="evidence" value="ECO:0007669"/>
    <property type="project" value="UniProtKB-EC"/>
</dbReference>
<comment type="caution">
    <text evidence="8">The sequence shown here is derived from an EMBL/GenBank/DDBJ whole genome shotgun (WGS) entry which is preliminary data.</text>
</comment>
<dbReference type="Proteomes" id="UP000611629">
    <property type="component" value="Unassembled WGS sequence"/>
</dbReference>
<dbReference type="GO" id="GO:0006730">
    <property type="term" value="P:one-carbon metabolic process"/>
    <property type="evidence" value="ECO:0007669"/>
    <property type="project" value="UniProtKB-KW"/>
</dbReference>
<organism evidence="8 9">
    <name type="scientific">Sedimentibacter hydroxybenzoicus DSM 7310</name>
    <dbReference type="NCBI Taxonomy" id="1123245"/>
    <lineage>
        <taxon>Bacteria</taxon>
        <taxon>Bacillati</taxon>
        <taxon>Bacillota</taxon>
        <taxon>Tissierellia</taxon>
        <taxon>Sedimentibacter</taxon>
    </lineage>
</organism>
<dbReference type="GO" id="GO:0046654">
    <property type="term" value="P:tetrahydrofolate biosynthetic process"/>
    <property type="evidence" value="ECO:0007669"/>
    <property type="project" value="InterPro"/>
</dbReference>
<dbReference type="Pfam" id="PF00186">
    <property type="entry name" value="DHFR_1"/>
    <property type="match status" value="1"/>
</dbReference>
<evidence type="ECO:0000256" key="6">
    <source>
        <dbReference type="ARBA" id="ARBA00023002"/>
    </source>
</evidence>
<evidence type="ECO:0000256" key="1">
    <source>
        <dbReference type="ARBA" id="ARBA00004903"/>
    </source>
</evidence>
<dbReference type="GO" id="GO:0050661">
    <property type="term" value="F:NADP binding"/>
    <property type="evidence" value="ECO:0007669"/>
    <property type="project" value="InterPro"/>
</dbReference>
<evidence type="ECO:0000313" key="8">
    <source>
        <dbReference type="EMBL" id="NYB74169.1"/>
    </source>
</evidence>
<protein>
    <recommendedName>
        <fullName evidence="3">dihydrofolate reductase</fullName>
        <ecNumber evidence="3">1.5.1.3</ecNumber>
    </recommendedName>
</protein>
<evidence type="ECO:0000256" key="3">
    <source>
        <dbReference type="ARBA" id="ARBA00012856"/>
    </source>
</evidence>
<dbReference type="PANTHER" id="PTHR48069">
    <property type="entry name" value="DIHYDROFOLATE REDUCTASE"/>
    <property type="match status" value="1"/>
</dbReference>
<gene>
    <name evidence="8" type="ORF">HZF24_08430</name>
</gene>
<dbReference type="InterPro" id="IPR012259">
    <property type="entry name" value="DHFR"/>
</dbReference>
<dbReference type="InterPro" id="IPR024072">
    <property type="entry name" value="DHFR-like_dom_sf"/>
</dbReference>
<dbReference type="GO" id="GO:0046452">
    <property type="term" value="P:dihydrofolate metabolic process"/>
    <property type="evidence" value="ECO:0007669"/>
    <property type="project" value="TreeGrafter"/>
</dbReference>
<evidence type="ECO:0000259" key="7">
    <source>
        <dbReference type="PROSITE" id="PS51330"/>
    </source>
</evidence>
<dbReference type="Gene3D" id="3.40.430.10">
    <property type="entry name" value="Dihydrofolate Reductase, subunit A"/>
    <property type="match status" value="1"/>
</dbReference>
<evidence type="ECO:0000256" key="4">
    <source>
        <dbReference type="ARBA" id="ARBA00022563"/>
    </source>
</evidence>
<keyword evidence="5" id="KW-0521">NADP</keyword>
<accession>A0A974GW71</accession>
<keyword evidence="9" id="KW-1185">Reference proteome</keyword>
<sequence length="174" mass="19938">MKLIVAVAKNWAIGYQGNLLFSLPDDMAFFKNTTMNKVVVMGRKTLLSFPGGKPLKNRTNIVLTTDKDFKEDDCIVVNSFDELFEELKNHEDDDVFVIGGGKIYNDLYPYCSEALITKVDAIENADTFLHNFDSDENWYLSYASEIHENNGLKFTFNTYKNKEVRKIDVQTGEH</sequence>
<dbReference type="AlphaFoldDB" id="A0A974GW71"/>
<comment type="similarity">
    <text evidence="2">Belongs to the dihydrofolate reductase family.</text>
</comment>
<evidence type="ECO:0000256" key="5">
    <source>
        <dbReference type="ARBA" id="ARBA00022857"/>
    </source>
</evidence>
<dbReference type="PANTHER" id="PTHR48069:SF3">
    <property type="entry name" value="DIHYDROFOLATE REDUCTASE"/>
    <property type="match status" value="1"/>
</dbReference>
<evidence type="ECO:0000256" key="2">
    <source>
        <dbReference type="ARBA" id="ARBA00009539"/>
    </source>
</evidence>
<dbReference type="PROSITE" id="PS51330">
    <property type="entry name" value="DHFR_2"/>
    <property type="match status" value="1"/>
</dbReference>
<dbReference type="CDD" id="cd00209">
    <property type="entry name" value="DHFR"/>
    <property type="match status" value="1"/>
</dbReference>
<feature type="domain" description="DHFR" evidence="7">
    <location>
        <begin position="1"/>
        <end position="161"/>
    </location>
</feature>
<comment type="pathway">
    <text evidence="1">Cofactor biosynthesis; tetrahydrofolate biosynthesis; 5,6,7,8-tetrahydrofolate from 7,8-dihydrofolate: step 1/1.</text>
</comment>
<reference evidence="8" key="1">
    <citation type="submission" date="2020-07" db="EMBL/GenBank/DDBJ databases">
        <title>Genomic analysis of a strain of Sedimentibacter Hydroxybenzoicus DSM7310.</title>
        <authorList>
            <person name="Ma S."/>
        </authorList>
    </citation>
    <scope>NUCLEOTIDE SEQUENCE</scope>
    <source>
        <strain evidence="8">DSM 7310</strain>
    </source>
</reference>
<keyword evidence="6" id="KW-0560">Oxidoreductase</keyword>
<dbReference type="PRINTS" id="PR00070">
    <property type="entry name" value="DHFR"/>
</dbReference>
<evidence type="ECO:0000313" key="9">
    <source>
        <dbReference type="Proteomes" id="UP000611629"/>
    </source>
</evidence>
<dbReference type="EMBL" id="JACBNQ010000008">
    <property type="protein sequence ID" value="NYB74169.1"/>
    <property type="molecule type" value="Genomic_DNA"/>
</dbReference>
<name>A0A974GW71_SEDHY</name>
<proteinExistence type="inferred from homology"/>
<keyword evidence="4" id="KW-0554">One-carbon metabolism</keyword>
<dbReference type="InterPro" id="IPR001796">
    <property type="entry name" value="DHFR_dom"/>
</dbReference>
<dbReference type="SUPFAM" id="SSF53597">
    <property type="entry name" value="Dihydrofolate reductase-like"/>
    <property type="match status" value="1"/>
</dbReference>